<gene>
    <name evidence="1" type="ORF">GBF38_022001</name>
</gene>
<dbReference type="Proteomes" id="UP000805704">
    <property type="component" value="Chromosome 11"/>
</dbReference>
<keyword evidence="2" id="KW-1185">Reference proteome</keyword>
<name>A0ACB7FGL6_NIBAL</name>
<comment type="caution">
    <text evidence="1">The sequence shown here is derived from an EMBL/GenBank/DDBJ whole genome shotgun (WGS) entry which is preliminary data.</text>
</comment>
<protein>
    <submittedName>
        <fullName evidence="1">Uncharacterized protein</fullName>
    </submittedName>
</protein>
<evidence type="ECO:0000313" key="2">
    <source>
        <dbReference type="Proteomes" id="UP000805704"/>
    </source>
</evidence>
<dbReference type="EMBL" id="CM024799">
    <property type="protein sequence ID" value="KAG8013562.1"/>
    <property type="molecule type" value="Genomic_DNA"/>
</dbReference>
<sequence length="79" mass="8371">MARYWERGSVGMGLEVHRLATGTAGRKCHERQSLVCHALLRVACQRAAPHNVAGYGKDIPQPKSSLARPAAAAACCGTV</sequence>
<accession>A0ACB7FGL6</accession>
<proteinExistence type="predicted"/>
<reference evidence="1" key="1">
    <citation type="submission" date="2020-04" db="EMBL/GenBank/DDBJ databases">
        <title>A chromosome-scale assembly and high-density genetic map of the yellow drum (Nibea albiflora) genome.</title>
        <authorList>
            <person name="Xu D."/>
            <person name="Zhang W."/>
            <person name="Chen R."/>
            <person name="Tan P."/>
            <person name="Wang L."/>
            <person name="Song H."/>
            <person name="Tian L."/>
            <person name="Zhu Q."/>
            <person name="Wang B."/>
        </authorList>
    </citation>
    <scope>NUCLEOTIDE SEQUENCE</scope>
    <source>
        <strain evidence="1">ZJHYS-2018</strain>
    </source>
</reference>
<organism evidence="1 2">
    <name type="scientific">Nibea albiflora</name>
    <name type="common">Yellow drum</name>
    <name type="synonym">Corvina albiflora</name>
    <dbReference type="NCBI Taxonomy" id="240163"/>
    <lineage>
        <taxon>Eukaryota</taxon>
        <taxon>Metazoa</taxon>
        <taxon>Chordata</taxon>
        <taxon>Craniata</taxon>
        <taxon>Vertebrata</taxon>
        <taxon>Euteleostomi</taxon>
        <taxon>Actinopterygii</taxon>
        <taxon>Neopterygii</taxon>
        <taxon>Teleostei</taxon>
        <taxon>Neoteleostei</taxon>
        <taxon>Acanthomorphata</taxon>
        <taxon>Eupercaria</taxon>
        <taxon>Sciaenidae</taxon>
        <taxon>Nibea</taxon>
    </lineage>
</organism>
<evidence type="ECO:0000313" key="1">
    <source>
        <dbReference type="EMBL" id="KAG8013562.1"/>
    </source>
</evidence>